<keyword evidence="8" id="KW-1185">Reference proteome</keyword>
<feature type="transmembrane region" description="Helical" evidence="6">
    <location>
        <begin position="181"/>
        <end position="202"/>
    </location>
</feature>
<dbReference type="PANTHER" id="PTHR30250:SF29">
    <property type="entry name" value="POLYSACCHARIDE BIOSYNTHESIS PROTEIN C-TERMINAL DOMAIN-CONTAINING PROTEIN"/>
    <property type="match status" value="1"/>
</dbReference>
<feature type="transmembrane region" description="Helical" evidence="6">
    <location>
        <begin position="400"/>
        <end position="420"/>
    </location>
</feature>
<keyword evidence="4 6" id="KW-1133">Transmembrane helix</keyword>
<feature type="transmembrane region" description="Helical" evidence="6">
    <location>
        <begin position="51"/>
        <end position="73"/>
    </location>
</feature>
<dbReference type="EMBL" id="CP047628">
    <property type="protein sequence ID" value="QIW57416.1"/>
    <property type="molecule type" value="Genomic_DNA"/>
</dbReference>
<keyword evidence="2" id="KW-1003">Cell membrane</keyword>
<dbReference type="KEGG" id="lrn:CMV25_05105"/>
<evidence type="ECO:0000256" key="1">
    <source>
        <dbReference type="ARBA" id="ARBA00004651"/>
    </source>
</evidence>
<feature type="transmembrane region" description="Helical" evidence="6">
    <location>
        <begin position="116"/>
        <end position="136"/>
    </location>
</feature>
<feature type="transmembrane region" description="Helical" evidence="6">
    <location>
        <begin position="343"/>
        <end position="363"/>
    </location>
</feature>
<comment type="subcellular location">
    <subcellularLocation>
        <location evidence="1">Cell membrane</location>
        <topology evidence="1">Multi-pass membrane protein</topology>
    </subcellularLocation>
</comment>
<evidence type="ECO:0000256" key="3">
    <source>
        <dbReference type="ARBA" id="ARBA00022692"/>
    </source>
</evidence>
<evidence type="ECO:0000313" key="8">
    <source>
        <dbReference type="Proteomes" id="UP000501558"/>
    </source>
</evidence>
<proteinExistence type="predicted"/>
<feature type="transmembrane region" description="Helical" evidence="6">
    <location>
        <begin position="375"/>
        <end position="394"/>
    </location>
</feature>
<gene>
    <name evidence="7" type="ORF">GU334_00025</name>
</gene>
<evidence type="ECO:0000313" key="7">
    <source>
        <dbReference type="EMBL" id="QIW57416.1"/>
    </source>
</evidence>
<feature type="transmembrane region" description="Helical" evidence="6">
    <location>
        <begin position="85"/>
        <end position="110"/>
    </location>
</feature>
<feature type="transmembrane region" description="Helical" evidence="6">
    <location>
        <begin position="432"/>
        <end position="455"/>
    </location>
</feature>
<dbReference type="GeneID" id="93296266"/>
<evidence type="ECO:0000256" key="4">
    <source>
        <dbReference type="ARBA" id="ARBA00022989"/>
    </source>
</evidence>
<feature type="transmembrane region" description="Helical" evidence="6">
    <location>
        <begin position="311"/>
        <end position="331"/>
    </location>
</feature>
<keyword evidence="5 6" id="KW-0472">Membrane</keyword>
<feature type="transmembrane region" description="Helical" evidence="6">
    <location>
        <begin position="228"/>
        <end position="248"/>
    </location>
</feature>
<keyword evidence="3 6" id="KW-0812">Transmembrane</keyword>
<organism evidence="7 8">
    <name type="scientific">Pseudolactococcus raffinolactis</name>
    <dbReference type="NCBI Taxonomy" id="1366"/>
    <lineage>
        <taxon>Bacteria</taxon>
        <taxon>Bacillati</taxon>
        <taxon>Bacillota</taxon>
        <taxon>Bacilli</taxon>
        <taxon>Lactobacillales</taxon>
        <taxon>Streptococcaceae</taxon>
        <taxon>Pseudolactococcus</taxon>
    </lineage>
</organism>
<sequence>MRKTMKKLAFKGAGVLALAGFLSKILAALYRFPYQNLVGDQGFYAFQQVYPFYSIITTLSLIALPNFLSSLIHASDQPEEETHQFFQLSLILSVLSFLVLSLLCQPIASLMGQEKLAGPLLMAILPLLLVPFLSLYRGRAQAKQDMVTTATSQVIEQSVRVVLIICAALLFTRLSTNVYTISFLAMLGSFIGGLVALVYLMFSSPFKFQGLFTNFTALKPKGQIIQKFGMSSLVFTFFMIYMLILQMIDVFFVKNALMHLPQIKTSNQAEILKGIYDRGQPFLQLGLVFTTSILTDSLPKLTKAGRISKKIWNNVTYLAIALTVGLVILLPEMNDVLFKSHDHVLSLQIFVCQIPLISMIQLYHHDLFLAGKNKISGLILLSGLGIKILSVYPLTVSYGLNGAALSNLISLCLVLILYSLYSKKFPSQLCNLRFWLAILMMVAVVLIARQFFMVSGRGLELLKLIILSGVGAATFFKVFQMKPRDFLD</sequence>
<reference evidence="7 8" key="1">
    <citation type="submission" date="2019-12" db="EMBL/GenBank/DDBJ databases">
        <title>Whole genome sequences of Lactococcus raffinolactis strains isolated from sewage.</title>
        <authorList>
            <person name="Ybazeta G."/>
            <person name="Ross M."/>
            <person name="Brabant-Kirwan D."/>
            <person name="Saleh M."/>
            <person name="Dillon J.A."/>
            <person name="Splinter K."/>
            <person name="Nokhbeh R."/>
        </authorList>
    </citation>
    <scope>NUCLEOTIDE SEQUENCE [LARGE SCALE GENOMIC DNA]</scope>
    <source>
        <strain evidence="7 8">Lr_19_14</strain>
    </source>
</reference>
<dbReference type="PANTHER" id="PTHR30250">
    <property type="entry name" value="PST FAMILY PREDICTED COLANIC ACID TRANSPORTER"/>
    <property type="match status" value="1"/>
</dbReference>
<dbReference type="AlphaFoldDB" id="A0AAE6YJV3"/>
<dbReference type="Proteomes" id="UP000501558">
    <property type="component" value="Chromosome"/>
</dbReference>
<dbReference type="InterPro" id="IPR002797">
    <property type="entry name" value="Polysacc_synth"/>
</dbReference>
<accession>A0AAE6YJV3</accession>
<dbReference type="RefSeq" id="WP_082785396.1">
    <property type="nucleotide sequence ID" value="NZ_BAAAXH010000012.1"/>
</dbReference>
<evidence type="ECO:0000256" key="6">
    <source>
        <dbReference type="SAM" id="Phobius"/>
    </source>
</evidence>
<protein>
    <submittedName>
        <fullName evidence="7">Oligosaccharide flippase family protein</fullName>
    </submittedName>
</protein>
<dbReference type="Pfam" id="PF01943">
    <property type="entry name" value="Polysacc_synt"/>
    <property type="match status" value="1"/>
</dbReference>
<evidence type="ECO:0000256" key="2">
    <source>
        <dbReference type="ARBA" id="ARBA00022475"/>
    </source>
</evidence>
<evidence type="ECO:0000256" key="5">
    <source>
        <dbReference type="ARBA" id="ARBA00023136"/>
    </source>
</evidence>
<dbReference type="GO" id="GO:0005886">
    <property type="term" value="C:plasma membrane"/>
    <property type="evidence" value="ECO:0007669"/>
    <property type="project" value="UniProtKB-SubCell"/>
</dbReference>
<dbReference type="InterPro" id="IPR050833">
    <property type="entry name" value="Poly_Biosynth_Transport"/>
</dbReference>
<name>A0AAE6YJV3_9LACT</name>
<feature type="transmembrane region" description="Helical" evidence="6">
    <location>
        <begin position="461"/>
        <end position="479"/>
    </location>
</feature>